<feature type="region of interest" description="Disordered" evidence="1">
    <location>
        <begin position="89"/>
        <end position="143"/>
    </location>
</feature>
<feature type="region of interest" description="Disordered" evidence="1">
    <location>
        <begin position="1"/>
        <end position="77"/>
    </location>
</feature>
<feature type="non-terminal residue" evidence="2">
    <location>
        <position position="775"/>
    </location>
</feature>
<evidence type="ECO:0000313" key="2">
    <source>
        <dbReference type="EMBL" id="KZT31503.1"/>
    </source>
</evidence>
<dbReference type="AlphaFoldDB" id="A0A165WTE5"/>
<proteinExistence type="predicted"/>
<organism evidence="2 3">
    <name type="scientific">Sistotremastrum suecicum HHB10207 ss-3</name>
    <dbReference type="NCBI Taxonomy" id="1314776"/>
    <lineage>
        <taxon>Eukaryota</taxon>
        <taxon>Fungi</taxon>
        <taxon>Dikarya</taxon>
        <taxon>Basidiomycota</taxon>
        <taxon>Agaricomycotina</taxon>
        <taxon>Agaricomycetes</taxon>
        <taxon>Sistotremastrales</taxon>
        <taxon>Sistotremastraceae</taxon>
        <taxon>Sistotremastrum</taxon>
    </lineage>
</organism>
<dbReference type="PANTHER" id="PTHR46579">
    <property type="entry name" value="F5/8 TYPE C DOMAIN-CONTAINING PROTEIN-RELATED"/>
    <property type="match status" value="1"/>
</dbReference>
<protein>
    <submittedName>
        <fullName evidence="2">Uncharacterized protein</fullName>
    </submittedName>
</protein>
<evidence type="ECO:0000313" key="3">
    <source>
        <dbReference type="Proteomes" id="UP000076798"/>
    </source>
</evidence>
<keyword evidence="3" id="KW-1185">Reference proteome</keyword>
<dbReference type="PANTHER" id="PTHR46579:SF1">
    <property type="entry name" value="F5_8 TYPE C DOMAIN-CONTAINING PROTEIN"/>
    <property type="match status" value="1"/>
</dbReference>
<gene>
    <name evidence="2" type="ORF">SISSUDRAFT_1038391</name>
</gene>
<evidence type="ECO:0000256" key="1">
    <source>
        <dbReference type="SAM" id="MobiDB-lite"/>
    </source>
</evidence>
<accession>A0A165WTE5</accession>
<dbReference type="OrthoDB" id="2669721at2759"/>
<name>A0A165WTE5_9AGAM</name>
<reference evidence="2 3" key="1">
    <citation type="journal article" date="2016" name="Mol. Biol. Evol.">
        <title>Comparative Genomics of Early-Diverging Mushroom-Forming Fungi Provides Insights into the Origins of Lignocellulose Decay Capabilities.</title>
        <authorList>
            <person name="Nagy L.G."/>
            <person name="Riley R."/>
            <person name="Tritt A."/>
            <person name="Adam C."/>
            <person name="Daum C."/>
            <person name="Floudas D."/>
            <person name="Sun H."/>
            <person name="Yadav J.S."/>
            <person name="Pangilinan J."/>
            <person name="Larsson K.H."/>
            <person name="Matsuura K."/>
            <person name="Barry K."/>
            <person name="Labutti K."/>
            <person name="Kuo R."/>
            <person name="Ohm R.A."/>
            <person name="Bhattacharya S.S."/>
            <person name="Shirouzu T."/>
            <person name="Yoshinaga Y."/>
            <person name="Martin F.M."/>
            <person name="Grigoriev I.V."/>
            <person name="Hibbett D.S."/>
        </authorList>
    </citation>
    <scope>NUCLEOTIDE SEQUENCE [LARGE SCALE GENOMIC DNA]</scope>
    <source>
        <strain evidence="2 3">HHB10207 ss-3</strain>
    </source>
</reference>
<dbReference type="STRING" id="1314776.A0A165WTE5"/>
<dbReference type="Proteomes" id="UP000076798">
    <property type="component" value="Unassembled WGS sequence"/>
</dbReference>
<feature type="compositionally biased region" description="Polar residues" evidence="1">
    <location>
        <begin position="114"/>
        <end position="124"/>
    </location>
</feature>
<dbReference type="EMBL" id="KV428554">
    <property type="protein sequence ID" value="KZT31503.1"/>
    <property type="molecule type" value="Genomic_DNA"/>
</dbReference>
<sequence length="775" mass="86999">MYRHMNALKALQEAQNRDTPPPTSLNSLPTPSPPQPAFTAPISTSASSSQPRTEQTGSQTFGAGPSHEQGLDSNIDDYSWWTDSHTFNATDLDDAPSPEAEPQVDPQFDDLAQTRDNGSLGSSSNEDDEDVTRENHEADETDPSLLDELTAAAKLQDLQLCLAFIRALENADLDDPDSQLLPSTVERLLERPITRHLRIDEDARLGIDSFIATLNASQETYNGFRGALDRHSSTASIPSYAQLRQDIADLTGVHSVVHDMCINSCLAYTGPHAVEESCPICKEPRYDSAQLASSGGRIKVARQQFHTIPIGPQLQALWRSPKHGMGYRRTRTQQVRAELEANRGKVQSWDDIYSGTEYLAACDRGDITADAMVLTVSMDGAQLYEKKTSDCWIYAWVVMDLPPDVRYKKRHILPGGIIPGPNGPGMAMLDGLVGHTGRYGCRLYCPQKGCHKPQRGCYYPAHLLPDNYTVADCNQEDISPWTATAPSEAHYIANLQYLTSSRTTTQYKQRRLETGIVKPTIFLGFRPENRFPIPSCFPANIMHHMSLNIPDLFFELWRGTLDCEYPDSKDTWDFAVFRSQASPAHRERWITHGENVANARPYLPGSFDRPPRNPAEKINSGYKAWEFLNYLVGLGPGVFYNVLPDGYYKNFCKLIFGMRIAHQRRITREQLVAAHISLMEFITEYEAIYYRRRVERLHFVRQSIHQLVHVCHQIEKVGPAAVTSQWPLERTIGNLGQEIRQPSNPFANLSQRAILRCQINSLMVLVPGLSPSKEG</sequence>
<feature type="compositionally biased region" description="Polar residues" evidence="1">
    <location>
        <begin position="41"/>
        <end position="61"/>
    </location>
</feature>